<protein>
    <submittedName>
        <fullName evidence="2">Uncharacterized protein</fullName>
    </submittedName>
</protein>
<keyword evidence="1" id="KW-1133">Transmembrane helix</keyword>
<feature type="transmembrane region" description="Helical" evidence="1">
    <location>
        <begin position="246"/>
        <end position="269"/>
    </location>
</feature>
<dbReference type="EMBL" id="RKMH01000015">
    <property type="protein sequence ID" value="RPA57673.1"/>
    <property type="molecule type" value="Genomic_DNA"/>
</dbReference>
<keyword evidence="1" id="KW-0472">Membrane</keyword>
<name>A0A3N4G421_9ACTN</name>
<comment type="caution">
    <text evidence="2">The sequence shown here is derived from an EMBL/GenBank/DDBJ whole genome shotgun (WGS) entry which is preliminary data.</text>
</comment>
<dbReference type="Proteomes" id="UP000267536">
    <property type="component" value="Unassembled WGS sequence"/>
</dbReference>
<dbReference type="OrthoDB" id="4381302at2"/>
<sequence length="270" mass="28576">MPVRTFLSALLTLVAMVAIVVALPSMWASERVIDADGFVDVAAPLAHDPQVQAFIADEITDQVSSRVNVPGASTLIEPFAKRYTQGPDFPADFADLVRQQHSWLFDPAPLRNSQEMQLDITAMVNRALKSANLPFVTSVPGTIEVPMAEGSGLDAGRYHTVGQQITTIGYVATAIAVIAALLALLIARRRGTVLIALGLGGLLAALLSWLAALNATTLVHRQFVNHSTGNALTRAATDALANDLTWWATIGAIAGAIGIVLGIVVRLIAR</sequence>
<accession>A0A3N4G421</accession>
<dbReference type="AlphaFoldDB" id="A0A3N4G421"/>
<reference evidence="2 3" key="1">
    <citation type="submission" date="2018-11" db="EMBL/GenBank/DDBJ databases">
        <title>Draft genome sequence of Gordonia sp. RS15-1S isolated from rice stems.</title>
        <authorList>
            <person name="Muangham S."/>
        </authorList>
    </citation>
    <scope>NUCLEOTIDE SEQUENCE [LARGE SCALE GENOMIC DNA]</scope>
    <source>
        <strain evidence="2 3">RS15-1S</strain>
    </source>
</reference>
<evidence type="ECO:0000313" key="2">
    <source>
        <dbReference type="EMBL" id="RPA57673.1"/>
    </source>
</evidence>
<organism evidence="2 3">
    <name type="scientific">Gordonia oryzae</name>
    <dbReference type="NCBI Taxonomy" id="2487349"/>
    <lineage>
        <taxon>Bacteria</taxon>
        <taxon>Bacillati</taxon>
        <taxon>Actinomycetota</taxon>
        <taxon>Actinomycetes</taxon>
        <taxon>Mycobacteriales</taxon>
        <taxon>Gordoniaceae</taxon>
        <taxon>Gordonia</taxon>
    </lineage>
</organism>
<keyword evidence="1" id="KW-0812">Transmembrane</keyword>
<evidence type="ECO:0000256" key="1">
    <source>
        <dbReference type="SAM" id="Phobius"/>
    </source>
</evidence>
<feature type="transmembrane region" description="Helical" evidence="1">
    <location>
        <begin position="167"/>
        <end position="186"/>
    </location>
</feature>
<proteinExistence type="predicted"/>
<feature type="transmembrane region" description="Helical" evidence="1">
    <location>
        <begin position="193"/>
        <end position="212"/>
    </location>
</feature>
<gene>
    <name evidence="2" type="ORF">EF294_18005</name>
</gene>
<keyword evidence="3" id="KW-1185">Reference proteome</keyword>
<evidence type="ECO:0000313" key="3">
    <source>
        <dbReference type="Proteomes" id="UP000267536"/>
    </source>
</evidence>